<dbReference type="AlphaFoldDB" id="A0A8S1QML2"/>
<keyword evidence="2" id="KW-1185">Reference proteome</keyword>
<evidence type="ECO:0000313" key="2">
    <source>
        <dbReference type="Proteomes" id="UP000688137"/>
    </source>
</evidence>
<reference evidence="1" key="1">
    <citation type="submission" date="2021-01" db="EMBL/GenBank/DDBJ databases">
        <authorList>
            <consortium name="Genoscope - CEA"/>
            <person name="William W."/>
        </authorList>
    </citation>
    <scope>NUCLEOTIDE SEQUENCE</scope>
</reference>
<name>A0A8S1QML2_PARPR</name>
<dbReference type="Proteomes" id="UP000688137">
    <property type="component" value="Unassembled WGS sequence"/>
</dbReference>
<evidence type="ECO:0000313" key="1">
    <source>
        <dbReference type="EMBL" id="CAD8116953.1"/>
    </source>
</evidence>
<dbReference type="EMBL" id="CAJJDM010000194">
    <property type="protein sequence ID" value="CAD8116953.1"/>
    <property type="molecule type" value="Genomic_DNA"/>
</dbReference>
<comment type="caution">
    <text evidence="1">The sequence shown here is derived from an EMBL/GenBank/DDBJ whole genome shotgun (WGS) entry which is preliminary data.</text>
</comment>
<organism evidence="1 2">
    <name type="scientific">Paramecium primaurelia</name>
    <dbReference type="NCBI Taxonomy" id="5886"/>
    <lineage>
        <taxon>Eukaryota</taxon>
        <taxon>Sar</taxon>
        <taxon>Alveolata</taxon>
        <taxon>Ciliophora</taxon>
        <taxon>Intramacronucleata</taxon>
        <taxon>Oligohymenophorea</taxon>
        <taxon>Peniculida</taxon>
        <taxon>Parameciidae</taxon>
        <taxon>Paramecium</taxon>
    </lineage>
</organism>
<gene>
    <name evidence="1" type="ORF">PPRIM_AZ9-3.1.T1850005</name>
</gene>
<accession>A0A8S1QML2</accession>
<proteinExistence type="predicted"/>
<protein>
    <submittedName>
        <fullName evidence="1">Uncharacterized protein</fullName>
    </submittedName>
</protein>
<sequence>MNNQSYSKHKGLKYQQIKINLFIVVNYCKQKKQLKQQYNYFLHNKHMINFIQHIQLHSPQMLQLIINPIARSILPKLQEHISYGKSIILEVISLQFNHQFQCCITEHEGGFKFGFHQQQKAAVRQSVFYNNEQLFYQHQFVPSNHIQPGNVSQSL</sequence>